<evidence type="ECO:0000313" key="1">
    <source>
        <dbReference type="EMBL" id="KKZ11683.1"/>
    </source>
</evidence>
<name>A0A0G2HK26_9SYNE</name>
<dbReference type="PATRIC" id="fig|1604020.3.peg.1316"/>
<protein>
    <submittedName>
        <fullName evidence="1">Uncharacterized protein</fullName>
    </submittedName>
</protein>
<accession>A0A0G2HK26</accession>
<sequence>MDDANRKQLQAFVKHWLRQAGRTPADLGQALGLSSASLPTLLNELVRTNAKLGPSGLVERLCLIDERWQCPEDFDPDPDVLGDQLDLLLETIQGEPM</sequence>
<dbReference type="Proteomes" id="UP000035067">
    <property type="component" value="Unassembled WGS sequence"/>
</dbReference>
<comment type="caution">
    <text evidence="1">The sequence shown here is derived from an EMBL/GenBank/DDBJ whole genome shotgun (WGS) entry which is preliminary data.</text>
</comment>
<organism evidence="1 2">
    <name type="scientific">Candidatus Synechococcus spongiarum SP3</name>
    <dbReference type="NCBI Taxonomy" id="1604020"/>
    <lineage>
        <taxon>Bacteria</taxon>
        <taxon>Bacillati</taxon>
        <taxon>Cyanobacteriota</taxon>
        <taxon>Cyanophyceae</taxon>
        <taxon>Synechococcales</taxon>
        <taxon>Synechococcaceae</taxon>
        <taxon>Synechococcus</taxon>
    </lineage>
</organism>
<gene>
    <name evidence="1" type="ORF">TE42_07280</name>
</gene>
<proteinExistence type="predicted"/>
<reference evidence="1 2" key="1">
    <citation type="submission" date="2015-01" db="EMBL/GenBank/DDBJ databases">
        <title>Lifestyle Evolution in Cyanobacterial Symbionts of Sponges.</title>
        <authorList>
            <person name="Burgsdorf I."/>
            <person name="Slaby B.M."/>
            <person name="Handley K.M."/>
            <person name="Haber M."/>
            <person name="Blom J."/>
            <person name="Marshall C.W."/>
            <person name="Gilbert J.A."/>
            <person name="Hentschel U."/>
            <person name="Steindler L."/>
        </authorList>
    </citation>
    <scope>NUCLEOTIDE SEQUENCE [LARGE SCALE GENOMIC DNA]</scope>
    <source>
        <strain evidence="1">SP3</strain>
    </source>
</reference>
<dbReference type="AlphaFoldDB" id="A0A0G2HK26"/>
<evidence type="ECO:0000313" key="2">
    <source>
        <dbReference type="Proteomes" id="UP000035067"/>
    </source>
</evidence>
<dbReference type="EMBL" id="JXQG01000044">
    <property type="protein sequence ID" value="KKZ11683.1"/>
    <property type="molecule type" value="Genomic_DNA"/>
</dbReference>